<reference evidence="2" key="2">
    <citation type="submission" date="2018-10" db="EMBL/GenBank/DDBJ databases">
        <title>Effector identification in a new, highly contiguous assembly of the strawberry crown rot pathogen Phytophthora cactorum.</title>
        <authorList>
            <person name="Armitage A.D."/>
            <person name="Nellist C.F."/>
            <person name="Bates H."/>
            <person name="Vickerstaff R.J."/>
            <person name="Harrison R.J."/>
        </authorList>
    </citation>
    <scope>NUCLEOTIDE SEQUENCE</scope>
    <source>
        <strain evidence="2">15-7</strain>
        <strain evidence="3">4032</strain>
        <strain evidence="4">4040</strain>
        <strain evidence="5">P415</strain>
        <strain evidence="6">P421</strain>
    </source>
</reference>
<accession>A0A329SHK5</accession>
<dbReference type="EMBL" id="RCMK01000071">
    <property type="protein sequence ID" value="KAG2950384.1"/>
    <property type="molecule type" value="Genomic_DNA"/>
</dbReference>
<proteinExistence type="predicted"/>
<dbReference type="AlphaFoldDB" id="A0A329SHK5"/>
<dbReference type="EMBL" id="RCMI01000050">
    <property type="protein sequence ID" value="KAG2939389.1"/>
    <property type="molecule type" value="Genomic_DNA"/>
</dbReference>
<sequence length="332" mass="37510">MHSTYTSPGENDPSPMRTNEGVPDNEEDSVGGVDKELAVFILIFVNGPTDDSSSSRCINRSFTAFYLPVRNKMEASAAQAFFQAHKDLFQYEKYVGNQDPFQTENTKSFLEKYREIDHDRQPMPAFSELSFSLLHPPTRRFPSANLAINAATPVPEFVTLHATASALEKLNNLQHERIRTHTFASPLQHTTQYTQPQPALRVTYDSSAAPQYPSPDRTSVSKATSDRSVLLQQRSPIRLSIESKQNIFALPKLAELLIDRETRAATTAHKSWDESHKIQVLVGNNCVGRVNAASRNLPPSIRSRLRASANVSVRRERLYDLLRRDYHELSKR</sequence>
<dbReference type="EMBL" id="MJFZ01000151">
    <property type="protein sequence ID" value="RAW36051.1"/>
    <property type="molecule type" value="Genomic_DNA"/>
</dbReference>
<dbReference type="Proteomes" id="UP000251314">
    <property type="component" value="Unassembled WGS sequence"/>
</dbReference>
<reference evidence="7 8" key="1">
    <citation type="submission" date="2018-01" db="EMBL/GenBank/DDBJ databases">
        <title>Draft genome of the strawberry crown rot pathogen Phytophthora cactorum.</title>
        <authorList>
            <person name="Armitage A.D."/>
            <person name="Lysoe E."/>
            <person name="Nellist C.F."/>
            <person name="Harrison R.J."/>
            <person name="Brurberg M.B."/>
        </authorList>
    </citation>
    <scope>NUCLEOTIDE SEQUENCE [LARGE SCALE GENOMIC DNA]</scope>
    <source>
        <strain evidence="7 8">10300</strain>
    </source>
</reference>
<feature type="region of interest" description="Disordered" evidence="1">
    <location>
        <begin position="206"/>
        <end position="227"/>
    </location>
</feature>
<comment type="caution">
    <text evidence="7">The sequence shown here is derived from an EMBL/GenBank/DDBJ whole genome shotgun (WGS) entry which is preliminary data.</text>
</comment>
<organism evidence="7 8">
    <name type="scientific">Phytophthora cactorum</name>
    <dbReference type="NCBI Taxonomy" id="29920"/>
    <lineage>
        <taxon>Eukaryota</taxon>
        <taxon>Sar</taxon>
        <taxon>Stramenopiles</taxon>
        <taxon>Oomycota</taxon>
        <taxon>Peronosporomycetes</taxon>
        <taxon>Peronosporales</taxon>
        <taxon>Peronosporaceae</taxon>
        <taxon>Phytophthora</taxon>
    </lineage>
</organism>
<dbReference type="Proteomes" id="UP000697107">
    <property type="component" value="Unassembled WGS sequence"/>
</dbReference>
<dbReference type="Proteomes" id="UP000760860">
    <property type="component" value="Unassembled WGS sequence"/>
</dbReference>
<evidence type="ECO:0000313" key="4">
    <source>
        <dbReference type="EMBL" id="KAG2950384.1"/>
    </source>
</evidence>
<dbReference type="VEuPathDB" id="FungiDB:PC110_g7682"/>
<evidence type="ECO:0000313" key="3">
    <source>
        <dbReference type="EMBL" id="KAG2939389.1"/>
    </source>
</evidence>
<evidence type="ECO:0000256" key="1">
    <source>
        <dbReference type="SAM" id="MobiDB-lite"/>
    </source>
</evidence>
<protein>
    <submittedName>
        <fullName evidence="7">Uncharacterized protein</fullName>
    </submittedName>
</protein>
<dbReference type="Proteomes" id="UP000736787">
    <property type="component" value="Unassembled WGS sequence"/>
</dbReference>
<evidence type="ECO:0000313" key="2">
    <source>
        <dbReference type="EMBL" id="KAG2864522.1"/>
    </source>
</evidence>
<keyword evidence="8" id="KW-1185">Reference proteome</keyword>
<name>A0A329SHK5_9STRA</name>
<dbReference type="Proteomes" id="UP000774804">
    <property type="component" value="Unassembled WGS sequence"/>
</dbReference>
<dbReference type="OrthoDB" id="117268at2759"/>
<dbReference type="EMBL" id="RCMV01000068">
    <property type="protein sequence ID" value="KAG3226058.1"/>
    <property type="molecule type" value="Genomic_DNA"/>
</dbReference>
<gene>
    <name evidence="7" type="ORF">PC110_g7682</name>
    <name evidence="2" type="ORF">PC113_g4503</name>
    <name evidence="3" type="ORF">PC115_g3117</name>
    <name evidence="4" type="ORF">PC117_g4470</name>
    <name evidence="5" type="ORF">PC118_g5007</name>
    <name evidence="6" type="ORF">PC129_g3365</name>
</gene>
<dbReference type="EMBL" id="RCML01000099">
    <property type="protein sequence ID" value="KAG2991617.1"/>
    <property type="molecule type" value="Genomic_DNA"/>
</dbReference>
<feature type="compositionally biased region" description="Polar residues" evidence="1">
    <location>
        <begin position="216"/>
        <end position="227"/>
    </location>
</feature>
<evidence type="ECO:0000313" key="6">
    <source>
        <dbReference type="EMBL" id="KAG3226058.1"/>
    </source>
</evidence>
<dbReference type="EMBL" id="RCMG01000078">
    <property type="protein sequence ID" value="KAG2864522.1"/>
    <property type="molecule type" value="Genomic_DNA"/>
</dbReference>
<evidence type="ECO:0000313" key="5">
    <source>
        <dbReference type="EMBL" id="KAG2991617.1"/>
    </source>
</evidence>
<feature type="region of interest" description="Disordered" evidence="1">
    <location>
        <begin position="1"/>
        <end position="29"/>
    </location>
</feature>
<evidence type="ECO:0000313" key="7">
    <source>
        <dbReference type="EMBL" id="RAW36051.1"/>
    </source>
</evidence>
<dbReference type="Proteomes" id="UP000735874">
    <property type="component" value="Unassembled WGS sequence"/>
</dbReference>
<evidence type="ECO:0000313" key="8">
    <source>
        <dbReference type="Proteomes" id="UP000251314"/>
    </source>
</evidence>